<sequence>MEVFGSVFSSLRRPLPKSSFGKFGSIRTIFIRQKNKGIALIKDSKKCFTCIPKLRRNCPESDLKFTSEKSDAASGAPDMSDETENAIERMDFVLTLKSIDVIELAQQEHENSSSSEKYAGPGSVILETAKLGYVSINDPNYVRKVSKRFRKAYLQKCAAEPNSPASIIEVAKSVPGFQDAQKYYPALTTNLIFSCKEMATLTQNGITTEDFQIFGIHPSYFNKSFSMESENNTTSPMRTIHSSNEPQIEALGNVTKTRPGLTRHVSFLDTPQIHTVYKNASTKLRRRYSFNGSSTAKPLRKRSYILNNSPKKPQSFTSFTNETISYPKGRNALTRKLSFRSSRSIDYSCKLCPKLVGTSQIDTLPETEENSGTDGFEAPLDSAEWAPSITSNSSLRRTTSFSGKPTNEHHSLRRSYSFSDRAKRTGMFRRPVTNVNRSSECADFAAHEWLNMPEEQPPTPDLRKQMKTAVRTVSRKISLAQKKEADDFKIGVPPHLRYQLKEIYVY</sequence>
<organism evidence="2 3">
    <name type="scientific">Hyalella azteca</name>
    <name type="common">Amphipod</name>
    <dbReference type="NCBI Taxonomy" id="294128"/>
    <lineage>
        <taxon>Eukaryota</taxon>
        <taxon>Metazoa</taxon>
        <taxon>Ecdysozoa</taxon>
        <taxon>Arthropoda</taxon>
        <taxon>Crustacea</taxon>
        <taxon>Multicrustacea</taxon>
        <taxon>Malacostraca</taxon>
        <taxon>Eumalacostraca</taxon>
        <taxon>Peracarida</taxon>
        <taxon>Amphipoda</taxon>
        <taxon>Senticaudata</taxon>
        <taxon>Talitrida</taxon>
        <taxon>Talitroidea</taxon>
        <taxon>Hyalellidae</taxon>
        <taxon>Hyalella</taxon>
    </lineage>
</organism>
<gene>
    <name evidence="3" type="primary">LOC108682648</name>
</gene>
<proteinExistence type="predicted"/>
<reference evidence="3" key="1">
    <citation type="submission" date="2025-08" db="UniProtKB">
        <authorList>
            <consortium name="RefSeq"/>
        </authorList>
    </citation>
    <scope>IDENTIFICATION</scope>
    <source>
        <tissue evidence="3">Whole organism</tissue>
    </source>
</reference>
<feature type="region of interest" description="Disordered" evidence="1">
    <location>
        <begin position="394"/>
        <end position="413"/>
    </location>
</feature>
<accession>A0A8B7PPH5</accession>
<evidence type="ECO:0000313" key="3">
    <source>
        <dbReference type="RefSeq" id="XP_018027341.1"/>
    </source>
</evidence>
<dbReference type="Proteomes" id="UP000694843">
    <property type="component" value="Unplaced"/>
</dbReference>
<dbReference type="GeneID" id="108682648"/>
<protein>
    <submittedName>
        <fullName evidence="3">Uncharacterized protein LOC108682648 isoform X1</fullName>
    </submittedName>
</protein>
<keyword evidence="2" id="KW-1185">Reference proteome</keyword>
<dbReference type="OrthoDB" id="10648449at2759"/>
<dbReference type="KEGG" id="hazt:108682648"/>
<dbReference type="RefSeq" id="XP_018027341.1">
    <property type="nucleotide sequence ID" value="XM_018171852.1"/>
</dbReference>
<feature type="compositionally biased region" description="Polar residues" evidence="1">
    <location>
        <begin position="394"/>
        <end position="405"/>
    </location>
</feature>
<dbReference type="AlphaFoldDB" id="A0A8B7PPH5"/>
<evidence type="ECO:0000313" key="2">
    <source>
        <dbReference type="Proteomes" id="UP000694843"/>
    </source>
</evidence>
<evidence type="ECO:0000256" key="1">
    <source>
        <dbReference type="SAM" id="MobiDB-lite"/>
    </source>
</evidence>
<name>A0A8B7PPH5_HYAAZ</name>